<comment type="caution">
    <text evidence="2">The sequence shown here is derived from an EMBL/GenBank/DDBJ whole genome shotgun (WGS) entry which is preliminary data.</text>
</comment>
<organism evidence="2 3">
    <name type="scientific">Portunus trituberculatus</name>
    <name type="common">Swimming crab</name>
    <name type="synonym">Neptunus trituberculatus</name>
    <dbReference type="NCBI Taxonomy" id="210409"/>
    <lineage>
        <taxon>Eukaryota</taxon>
        <taxon>Metazoa</taxon>
        <taxon>Ecdysozoa</taxon>
        <taxon>Arthropoda</taxon>
        <taxon>Crustacea</taxon>
        <taxon>Multicrustacea</taxon>
        <taxon>Malacostraca</taxon>
        <taxon>Eumalacostraca</taxon>
        <taxon>Eucarida</taxon>
        <taxon>Decapoda</taxon>
        <taxon>Pleocyemata</taxon>
        <taxon>Brachyura</taxon>
        <taxon>Eubrachyura</taxon>
        <taxon>Portunoidea</taxon>
        <taxon>Portunidae</taxon>
        <taxon>Portuninae</taxon>
        <taxon>Portunus</taxon>
    </lineage>
</organism>
<dbReference type="EMBL" id="VSRR010014083">
    <property type="protein sequence ID" value="MPC56612.1"/>
    <property type="molecule type" value="Genomic_DNA"/>
</dbReference>
<feature type="compositionally biased region" description="Low complexity" evidence="1">
    <location>
        <begin position="52"/>
        <end position="61"/>
    </location>
</feature>
<dbReference type="AlphaFoldDB" id="A0A5B7GCH5"/>
<evidence type="ECO:0000313" key="2">
    <source>
        <dbReference type="EMBL" id="MPC56612.1"/>
    </source>
</evidence>
<evidence type="ECO:0000256" key="1">
    <source>
        <dbReference type="SAM" id="MobiDB-lite"/>
    </source>
</evidence>
<dbReference type="Proteomes" id="UP000324222">
    <property type="component" value="Unassembled WGS sequence"/>
</dbReference>
<feature type="region of interest" description="Disordered" evidence="1">
    <location>
        <begin position="17"/>
        <end position="61"/>
    </location>
</feature>
<evidence type="ECO:0000313" key="3">
    <source>
        <dbReference type="Proteomes" id="UP000324222"/>
    </source>
</evidence>
<feature type="compositionally biased region" description="Low complexity" evidence="1">
    <location>
        <begin position="17"/>
        <end position="34"/>
    </location>
</feature>
<reference evidence="2 3" key="1">
    <citation type="submission" date="2019-05" db="EMBL/GenBank/DDBJ databases">
        <title>Another draft genome of Portunus trituberculatus and its Hox gene families provides insights of decapod evolution.</title>
        <authorList>
            <person name="Jeong J.-H."/>
            <person name="Song I."/>
            <person name="Kim S."/>
            <person name="Choi T."/>
            <person name="Kim D."/>
            <person name="Ryu S."/>
            <person name="Kim W."/>
        </authorList>
    </citation>
    <scope>NUCLEOTIDE SEQUENCE [LARGE SCALE GENOMIC DNA]</scope>
    <source>
        <tissue evidence="2">Muscle</tissue>
    </source>
</reference>
<keyword evidence="3" id="KW-1185">Reference proteome</keyword>
<proteinExistence type="predicted"/>
<sequence>MKHSDSCEAFVKHECRLSSFSSSPTNPLSPTGLPLPHPTAEESPKKVPSRFLSSLNSSSSS</sequence>
<protein>
    <submittedName>
        <fullName evidence="2">Uncharacterized protein</fullName>
    </submittedName>
</protein>
<accession>A0A5B7GCH5</accession>
<name>A0A5B7GCH5_PORTR</name>
<gene>
    <name evidence="2" type="ORF">E2C01_050576</name>
</gene>